<dbReference type="PANTHER" id="PTHR38440">
    <property type="entry name" value="UPF0398 PROTEIN YPSA"/>
    <property type="match status" value="1"/>
</dbReference>
<gene>
    <name evidence="2" type="ORF">TMUPMC115_1293</name>
</gene>
<evidence type="ECO:0000313" key="3">
    <source>
        <dbReference type="Proteomes" id="UP000029380"/>
    </source>
</evidence>
<dbReference type="AlphaFoldDB" id="A0A091C170"/>
<sequence>MQNIHTLIVTGYRSFELGVFQENDPKVKVIKKVIKNTLEQYLNEGLSWVLLGGNLGVELWCGQVVEELKVDYPELKFSLIFPYLEFGNQWNETNKAALQKVVEQADYVDTVSHFPYKNPSQLKNHTHFLLTHADGAVIIYDDDYTGKTSYFLHDANEYASEHVFLIHQITMDDLQEAVFDDSV</sequence>
<accession>A0A091C170</accession>
<dbReference type="RefSeq" id="WP_038023122.1">
    <property type="nucleotide sequence ID" value="NZ_JPVU01000139.1"/>
</dbReference>
<comment type="similarity">
    <text evidence="1">Belongs to the UPF0398 family.</text>
</comment>
<dbReference type="PATRIC" id="fig|1302649.3.peg.1297"/>
<dbReference type="SUPFAM" id="SSF102405">
    <property type="entry name" value="MCP/YpsA-like"/>
    <property type="match status" value="1"/>
</dbReference>
<dbReference type="Pfam" id="PF06908">
    <property type="entry name" value="YpsA"/>
    <property type="match status" value="1"/>
</dbReference>
<dbReference type="NCBIfam" id="NF010181">
    <property type="entry name" value="PRK13660.1"/>
    <property type="match status" value="1"/>
</dbReference>
<dbReference type="InterPro" id="IPR010697">
    <property type="entry name" value="YspA"/>
</dbReference>
<organism evidence="2 3">
    <name type="scientific">Tetragenococcus muriaticus PMC-11-5</name>
    <dbReference type="NCBI Taxonomy" id="1302649"/>
    <lineage>
        <taxon>Bacteria</taxon>
        <taxon>Bacillati</taxon>
        <taxon>Bacillota</taxon>
        <taxon>Bacilli</taxon>
        <taxon>Lactobacillales</taxon>
        <taxon>Enterococcaceae</taxon>
        <taxon>Tetragenococcus</taxon>
    </lineage>
</organism>
<reference evidence="2 3" key="1">
    <citation type="submission" date="2014-08" db="EMBL/GenBank/DDBJ databases">
        <title>Genome sequence of Tetragenococcus muriaticus.</title>
        <authorList>
            <person name="Chuea-nongthon C."/>
            <person name="Rodtong S."/>
            <person name="Yongsawatdigul J."/>
            <person name="Steele J.L."/>
            <person name="Liu X.-y."/>
            <person name="Speers J."/>
            <person name="Glasner J.D."/>
            <person name="Neeno-Eckwall E.C."/>
        </authorList>
    </citation>
    <scope>NUCLEOTIDE SEQUENCE [LARGE SCALE GENOMIC DNA]</scope>
    <source>
        <strain evidence="2 3">PMC-11-5</strain>
    </source>
</reference>
<dbReference type="PIRSF" id="PIRSF021290">
    <property type="entry name" value="DUF1273"/>
    <property type="match status" value="1"/>
</dbReference>
<name>A0A091C170_9ENTE</name>
<dbReference type="EMBL" id="JPVU01000139">
    <property type="protein sequence ID" value="KFN91606.1"/>
    <property type="molecule type" value="Genomic_DNA"/>
</dbReference>
<dbReference type="HAMAP" id="MF_01575">
    <property type="entry name" value="UPF0398"/>
    <property type="match status" value="1"/>
</dbReference>
<dbReference type="Gene3D" id="3.40.50.450">
    <property type="match status" value="1"/>
</dbReference>
<evidence type="ECO:0000256" key="1">
    <source>
        <dbReference type="HAMAP-Rule" id="MF_01575"/>
    </source>
</evidence>
<proteinExistence type="inferred from homology"/>
<dbReference type="PANTHER" id="PTHR38440:SF1">
    <property type="entry name" value="UPF0398 PROTEIN SPR0331"/>
    <property type="match status" value="1"/>
</dbReference>
<comment type="caution">
    <text evidence="2">The sequence shown here is derived from an EMBL/GenBank/DDBJ whole genome shotgun (WGS) entry which is preliminary data.</text>
</comment>
<dbReference type="Proteomes" id="UP000029380">
    <property type="component" value="Unassembled WGS sequence"/>
</dbReference>
<protein>
    <recommendedName>
        <fullName evidence="1">UPF0398 protein TMUPMC115_1293</fullName>
    </recommendedName>
</protein>
<evidence type="ECO:0000313" key="2">
    <source>
        <dbReference type="EMBL" id="KFN91606.1"/>
    </source>
</evidence>